<dbReference type="AlphaFoldDB" id="A0A0E3BGM1"/>
<proteinExistence type="predicted"/>
<dbReference type="InterPro" id="IPR011010">
    <property type="entry name" value="DNA_brk_join_enz"/>
</dbReference>
<name>A0A0E3BGM1_9BURK</name>
<protein>
    <submittedName>
        <fullName evidence="2">Uncharacterized protein</fullName>
    </submittedName>
</protein>
<dbReference type="EMBL" id="AWTN01000106">
    <property type="protein sequence ID" value="KGG87684.1"/>
    <property type="molecule type" value="Genomic_DNA"/>
</dbReference>
<evidence type="ECO:0000313" key="2">
    <source>
        <dbReference type="EMBL" id="KGG87684.1"/>
    </source>
</evidence>
<dbReference type="GO" id="GO:0006310">
    <property type="term" value="P:DNA recombination"/>
    <property type="evidence" value="ECO:0007669"/>
    <property type="project" value="UniProtKB-KW"/>
</dbReference>
<dbReference type="PROSITE" id="PS51257">
    <property type="entry name" value="PROKAR_LIPOPROTEIN"/>
    <property type="match status" value="1"/>
</dbReference>
<keyword evidence="1" id="KW-0233">DNA recombination</keyword>
<dbReference type="InterPro" id="IPR013762">
    <property type="entry name" value="Integrase-like_cat_sf"/>
</dbReference>
<dbReference type="GO" id="GO:0003677">
    <property type="term" value="F:DNA binding"/>
    <property type="evidence" value="ECO:0007669"/>
    <property type="project" value="InterPro"/>
</dbReference>
<dbReference type="Proteomes" id="UP000029567">
    <property type="component" value="Unassembled WGS sequence"/>
</dbReference>
<organism evidence="2 3">
    <name type="scientific">Comamonas thiooxydans</name>
    <dbReference type="NCBI Taxonomy" id="363952"/>
    <lineage>
        <taxon>Bacteria</taxon>
        <taxon>Pseudomonadati</taxon>
        <taxon>Pseudomonadota</taxon>
        <taxon>Betaproteobacteria</taxon>
        <taxon>Burkholderiales</taxon>
        <taxon>Comamonadaceae</taxon>
        <taxon>Comamonas</taxon>
    </lineage>
</organism>
<dbReference type="RefSeq" id="WP_052088358.1">
    <property type="nucleotide sequence ID" value="NZ_AWTN01000106.1"/>
</dbReference>
<comment type="caution">
    <text evidence="2">The sequence shown here is derived from an EMBL/GenBank/DDBJ whole genome shotgun (WGS) entry which is preliminary data.</text>
</comment>
<accession>A0A0E3BGM1</accession>
<reference evidence="2 3" key="1">
    <citation type="submission" date="2013-09" db="EMBL/GenBank/DDBJ databases">
        <title>High correlation between genotypes and phenotypes of environmental bacteria Comamonas testosteroni strains.</title>
        <authorList>
            <person name="Liu L."/>
            <person name="Zhu W."/>
            <person name="Xia X."/>
            <person name="Xu B."/>
            <person name="Luo M."/>
            <person name="Wang G."/>
        </authorList>
    </citation>
    <scope>NUCLEOTIDE SEQUENCE [LARGE SCALE GENOMIC DNA]</scope>
    <source>
        <strain evidence="2 3">JL14</strain>
    </source>
</reference>
<evidence type="ECO:0000256" key="1">
    <source>
        <dbReference type="ARBA" id="ARBA00023172"/>
    </source>
</evidence>
<evidence type="ECO:0000313" key="3">
    <source>
        <dbReference type="Proteomes" id="UP000029567"/>
    </source>
</evidence>
<dbReference type="SUPFAM" id="SSF56349">
    <property type="entry name" value="DNA breaking-rejoining enzymes"/>
    <property type="match status" value="1"/>
</dbReference>
<sequence length="75" mass="8084">MTKLYNLTGIVGGSCKSGRRTFAGKVLAATGDFDKVVLLLGHTSFDVTQRFVDVQEETLRVMCADAVPASAEWCT</sequence>
<dbReference type="Gene3D" id="1.10.443.10">
    <property type="entry name" value="Intergrase catalytic core"/>
    <property type="match status" value="1"/>
</dbReference>
<gene>
    <name evidence="2" type="ORF">P245_19730</name>
</gene>
<dbReference type="GO" id="GO:0015074">
    <property type="term" value="P:DNA integration"/>
    <property type="evidence" value="ECO:0007669"/>
    <property type="project" value="InterPro"/>
</dbReference>